<comment type="catalytic activity">
    <reaction evidence="2 18 19">
        <text>(6R)-NADPHX = (6S)-NADPHX</text>
        <dbReference type="Rhea" id="RHEA:32227"/>
        <dbReference type="ChEBI" id="CHEBI:64076"/>
        <dbReference type="ChEBI" id="CHEBI:64077"/>
        <dbReference type="EC" id="5.1.99.6"/>
    </reaction>
</comment>
<comment type="function">
    <text evidence="17">Catalyzes the dehydration of the S-form of NAD(P)HX at the expense of ADP, which is converted to AMP. Together with NAD(P)HX epimerase, which catalyzes the epimerization of the S- and R-forms, the enzyme allows the repair of both epimers of NAD(P)HX, a damaged form of NAD(P)H that is a result of enzymatic or heat-dependent hydration.</text>
</comment>
<comment type="subunit">
    <text evidence="17">Homotetramer.</text>
</comment>
<comment type="function">
    <text evidence="18">Catalyzes the epimerization of the S- and R-forms of NAD(P)HX, a damaged form of NAD(P)H that is a result of enzymatic or heat-dependent hydration. This is a prerequisite for the S-specific NAD(P)H-hydrate dehydratase to allow the repair of both epimers of NAD(P)HX.</text>
</comment>
<feature type="binding site" evidence="18">
    <location>
        <position position="155"/>
    </location>
    <ligand>
        <name>K(+)</name>
        <dbReference type="ChEBI" id="CHEBI:29103"/>
    </ligand>
</feature>
<evidence type="ECO:0000256" key="16">
    <source>
        <dbReference type="ARBA" id="ARBA00049209"/>
    </source>
</evidence>
<proteinExistence type="inferred from homology"/>
<dbReference type="NCBIfam" id="TIGR00197">
    <property type="entry name" value="yjeF_nterm"/>
    <property type="match status" value="1"/>
</dbReference>
<feature type="binding site" evidence="18">
    <location>
        <begin position="62"/>
        <end position="66"/>
    </location>
    <ligand>
        <name>(6S)-NADPHX</name>
        <dbReference type="ChEBI" id="CHEBI:64076"/>
    </ligand>
</feature>
<evidence type="ECO:0000256" key="10">
    <source>
        <dbReference type="ARBA" id="ARBA00023027"/>
    </source>
</evidence>
<comment type="cofactor">
    <cofactor evidence="17">
        <name>Mg(2+)</name>
        <dbReference type="ChEBI" id="CHEBI:18420"/>
    </cofactor>
</comment>
<keyword evidence="11 18" id="KW-0413">Isomerase</keyword>
<dbReference type="SUPFAM" id="SSF64153">
    <property type="entry name" value="YjeF N-terminal domain-like"/>
    <property type="match status" value="1"/>
</dbReference>
<feature type="binding site" evidence="18">
    <location>
        <position position="152"/>
    </location>
    <ligand>
        <name>(6S)-NADPHX</name>
        <dbReference type="ChEBI" id="CHEBI:64076"/>
    </ligand>
</feature>
<evidence type="ECO:0000256" key="7">
    <source>
        <dbReference type="ARBA" id="ARBA00022840"/>
    </source>
</evidence>
<reference evidence="22" key="1">
    <citation type="submission" date="2022-08" db="EMBL/GenBank/DDBJ databases">
        <title>Whole genome sequencing of non-tuberculosis mycobacteria type-strains.</title>
        <authorList>
            <person name="Igarashi Y."/>
            <person name="Osugi A."/>
            <person name="Mitarai S."/>
        </authorList>
    </citation>
    <scope>NUCLEOTIDE SEQUENCE</scope>
    <source>
        <strain evidence="22">DSM 45127</strain>
    </source>
</reference>
<keyword evidence="12 17" id="KW-0456">Lyase</keyword>
<feature type="binding site" evidence="18">
    <location>
        <position position="63"/>
    </location>
    <ligand>
        <name>K(+)</name>
        <dbReference type="ChEBI" id="CHEBI:29103"/>
    </ligand>
</feature>
<keyword evidence="13" id="KW-0511">Multifunctional enzyme</keyword>
<evidence type="ECO:0000256" key="1">
    <source>
        <dbReference type="ARBA" id="ARBA00000013"/>
    </source>
</evidence>
<evidence type="ECO:0000259" key="20">
    <source>
        <dbReference type="PROSITE" id="PS51383"/>
    </source>
</evidence>
<feature type="binding site" evidence="17">
    <location>
        <position position="348"/>
    </location>
    <ligand>
        <name>(6S)-NADPHX</name>
        <dbReference type="ChEBI" id="CHEBI:64076"/>
    </ligand>
</feature>
<feature type="binding site" evidence="18">
    <location>
        <begin position="123"/>
        <end position="129"/>
    </location>
    <ligand>
        <name>(6S)-NADPHX</name>
        <dbReference type="ChEBI" id="CHEBI:64076"/>
    </ligand>
</feature>
<dbReference type="PROSITE" id="PS01050">
    <property type="entry name" value="YJEF_C_2"/>
    <property type="match status" value="1"/>
</dbReference>
<name>A0ABY3VGN8_9MYCO</name>
<comment type="cofactor">
    <cofactor evidence="18 19">
        <name>K(+)</name>
        <dbReference type="ChEBI" id="CHEBI:29103"/>
    </cofactor>
    <text evidence="18 19">Binds 1 potassium ion per subunit.</text>
</comment>
<feature type="binding site" evidence="17">
    <location>
        <position position="245"/>
    </location>
    <ligand>
        <name>(6S)-NADPHX</name>
        <dbReference type="ChEBI" id="CHEBI:64076"/>
    </ligand>
</feature>
<feature type="binding site" evidence="17">
    <location>
        <position position="412"/>
    </location>
    <ligand>
        <name>(6S)-NADPHX</name>
        <dbReference type="ChEBI" id="CHEBI:64076"/>
    </ligand>
</feature>
<evidence type="ECO:0000313" key="22">
    <source>
        <dbReference type="EMBL" id="UMB68575.1"/>
    </source>
</evidence>
<dbReference type="RefSeq" id="WP_240259551.1">
    <property type="nucleotide sequence ID" value="NZ_CP092488.2"/>
</dbReference>
<accession>A0ABY3VGN8</accession>
<dbReference type="InterPro" id="IPR004443">
    <property type="entry name" value="YjeF_N_dom"/>
</dbReference>
<evidence type="ECO:0000256" key="13">
    <source>
        <dbReference type="ARBA" id="ARBA00023268"/>
    </source>
</evidence>
<dbReference type="CDD" id="cd01171">
    <property type="entry name" value="YXKO-related"/>
    <property type="match status" value="1"/>
</dbReference>
<evidence type="ECO:0000256" key="8">
    <source>
        <dbReference type="ARBA" id="ARBA00022857"/>
    </source>
</evidence>
<evidence type="ECO:0000256" key="5">
    <source>
        <dbReference type="ARBA" id="ARBA00022723"/>
    </source>
</evidence>
<dbReference type="Gene3D" id="3.40.50.10260">
    <property type="entry name" value="YjeF N-terminal domain"/>
    <property type="match status" value="1"/>
</dbReference>
<dbReference type="Proteomes" id="UP001055336">
    <property type="component" value="Chromosome"/>
</dbReference>
<evidence type="ECO:0000256" key="3">
    <source>
        <dbReference type="ARBA" id="ARBA00006001"/>
    </source>
</evidence>
<dbReference type="HAMAP" id="MF_01966">
    <property type="entry name" value="NADHX_epimerase"/>
    <property type="match status" value="1"/>
</dbReference>
<comment type="similarity">
    <text evidence="4 19">In the C-terminal section; belongs to the NnrD/CARKD family.</text>
</comment>
<dbReference type="EMBL" id="CP092488">
    <property type="protein sequence ID" value="UMB68575.1"/>
    <property type="molecule type" value="Genomic_DNA"/>
</dbReference>
<dbReference type="PANTHER" id="PTHR12592:SF0">
    <property type="entry name" value="ATP-DEPENDENT (S)-NAD(P)H-HYDRATE DEHYDRATASE"/>
    <property type="match status" value="1"/>
</dbReference>
<evidence type="ECO:0000256" key="2">
    <source>
        <dbReference type="ARBA" id="ARBA00000909"/>
    </source>
</evidence>
<comment type="similarity">
    <text evidence="18">Belongs to the NnrE/AIBP family.</text>
</comment>
<organism evidence="22 23">
    <name type="scientific">Mycobacterium paraterrae</name>
    <dbReference type="NCBI Taxonomy" id="577492"/>
    <lineage>
        <taxon>Bacteria</taxon>
        <taxon>Bacillati</taxon>
        <taxon>Actinomycetota</taxon>
        <taxon>Actinomycetes</taxon>
        <taxon>Mycobacteriales</taxon>
        <taxon>Mycobacteriaceae</taxon>
        <taxon>Mycobacterium</taxon>
    </lineage>
</organism>
<dbReference type="PROSITE" id="PS51383">
    <property type="entry name" value="YJEF_C_3"/>
    <property type="match status" value="1"/>
</dbReference>
<evidence type="ECO:0000256" key="12">
    <source>
        <dbReference type="ARBA" id="ARBA00023239"/>
    </source>
</evidence>
<protein>
    <recommendedName>
        <fullName evidence="19">Bifunctional NAD(P)H-hydrate repair enzyme</fullName>
    </recommendedName>
    <alternativeName>
        <fullName evidence="19">Nicotinamide nucleotide repair protein</fullName>
    </alternativeName>
    <domain>
        <recommendedName>
            <fullName evidence="19">ADP-dependent (S)-NAD(P)H-hydrate dehydratase</fullName>
            <ecNumber evidence="19">4.2.1.136</ecNumber>
        </recommendedName>
        <alternativeName>
            <fullName evidence="19">ADP-dependent NAD(P)HX dehydratase</fullName>
        </alternativeName>
    </domain>
    <domain>
        <recommendedName>
            <fullName evidence="19">NAD(P)H-hydrate epimerase</fullName>
            <ecNumber evidence="19">5.1.99.6</ecNumber>
        </recommendedName>
    </domain>
</protein>
<evidence type="ECO:0000259" key="21">
    <source>
        <dbReference type="PROSITE" id="PS51385"/>
    </source>
</evidence>
<evidence type="ECO:0000256" key="6">
    <source>
        <dbReference type="ARBA" id="ARBA00022741"/>
    </source>
</evidence>
<dbReference type="InterPro" id="IPR036652">
    <property type="entry name" value="YjeF_N_dom_sf"/>
</dbReference>
<comment type="similarity">
    <text evidence="17">Belongs to the NnrD/CARKD family.</text>
</comment>
<dbReference type="InterPro" id="IPR030677">
    <property type="entry name" value="Nnr"/>
</dbReference>
<feature type="domain" description="YjeF C-terminal" evidence="20">
    <location>
        <begin position="210"/>
        <end position="473"/>
    </location>
</feature>
<evidence type="ECO:0000256" key="19">
    <source>
        <dbReference type="PIRNR" id="PIRNR017184"/>
    </source>
</evidence>
<comment type="caution">
    <text evidence="18">Lacks conserved residue(s) required for the propagation of feature annotation.</text>
</comment>
<dbReference type="PIRSF" id="PIRSF017184">
    <property type="entry name" value="Nnr"/>
    <property type="match status" value="1"/>
</dbReference>
<evidence type="ECO:0000256" key="4">
    <source>
        <dbReference type="ARBA" id="ARBA00009524"/>
    </source>
</evidence>
<keyword evidence="7 17" id="KW-0067">ATP-binding</keyword>
<sequence length="473" mass="47440">MRHYYSADAIREAEAPLLATLPDGALMARAAYGLASAIIAELSARTGGVAGRRVCAVVGSGDNGGDALWAATYLRRRGVAADAILLKPERTHRKGLAAFQKSGGHIVERVDVWTDLVIDGVVGISGSGPLRPDAAEVFKNVHAHGIPVVAVDIPSGVDVATGAIGGPAVHAALTVTFGGLKPAHALADCGRVELVDIGLDLPDTDILGFEAADVAARWPVPGPHDDKYTQGVTGVMAGSSTYPGAAVLCTGAAVAATSGMVRYAGSAHQEVLAHWPEVIASPTPSAAGRVQSWVVGPGLGTDETGAAALWFALDTDLPVLVDADALTILAAHPDMLASRRAPTVLTPHAGEFARLAGGPPGDDRIGATRELAERLGATVLLKGNVTVVADPGGPVYLNPAGQSWAATAGSGDVLSGMIGALLAAGLPPADAAAAAAFVHARAAALSAADPGPGDAPTSASRILAHLRSAVAAL</sequence>
<evidence type="ECO:0000256" key="11">
    <source>
        <dbReference type="ARBA" id="ARBA00023235"/>
    </source>
</evidence>
<gene>
    <name evidence="18" type="primary">nnrE</name>
    <name evidence="17" type="synonym">nnrD</name>
    <name evidence="22" type="ORF">MKK62_19485</name>
</gene>
<dbReference type="InterPro" id="IPR000631">
    <property type="entry name" value="CARKD"/>
</dbReference>
<evidence type="ECO:0000313" key="23">
    <source>
        <dbReference type="Proteomes" id="UP001055336"/>
    </source>
</evidence>
<evidence type="ECO:0000256" key="15">
    <source>
        <dbReference type="ARBA" id="ARBA00048238"/>
    </source>
</evidence>
<dbReference type="InterPro" id="IPR017953">
    <property type="entry name" value="Carbohydrate_kinase_pred_CS"/>
</dbReference>
<comment type="catalytic activity">
    <reaction evidence="15 17 19">
        <text>(6S)-NADHX + ADP = AMP + phosphate + NADH + H(+)</text>
        <dbReference type="Rhea" id="RHEA:32223"/>
        <dbReference type="ChEBI" id="CHEBI:15378"/>
        <dbReference type="ChEBI" id="CHEBI:43474"/>
        <dbReference type="ChEBI" id="CHEBI:57945"/>
        <dbReference type="ChEBI" id="CHEBI:64074"/>
        <dbReference type="ChEBI" id="CHEBI:456215"/>
        <dbReference type="ChEBI" id="CHEBI:456216"/>
        <dbReference type="EC" id="4.2.1.136"/>
    </reaction>
</comment>
<dbReference type="EC" id="4.2.1.136" evidence="19"/>
<evidence type="ECO:0000256" key="14">
    <source>
        <dbReference type="ARBA" id="ARBA00025153"/>
    </source>
</evidence>
<dbReference type="PROSITE" id="PS01049">
    <property type="entry name" value="YJEF_C_1"/>
    <property type="match status" value="1"/>
</dbReference>
<comment type="catalytic activity">
    <reaction evidence="16 17 19">
        <text>(6S)-NADPHX + ADP = AMP + phosphate + NADPH + H(+)</text>
        <dbReference type="Rhea" id="RHEA:32235"/>
        <dbReference type="ChEBI" id="CHEBI:15378"/>
        <dbReference type="ChEBI" id="CHEBI:43474"/>
        <dbReference type="ChEBI" id="CHEBI:57783"/>
        <dbReference type="ChEBI" id="CHEBI:64076"/>
        <dbReference type="ChEBI" id="CHEBI:456215"/>
        <dbReference type="ChEBI" id="CHEBI:456216"/>
        <dbReference type="EC" id="4.2.1.136"/>
    </reaction>
</comment>
<keyword evidence="6 17" id="KW-0547">Nucleotide-binding</keyword>
<dbReference type="PROSITE" id="PS51385">
    <property type="entry name" value="YJEF_N"/>
    <property type="match status" value="1"/>
</dbReference>
<dbReference type="PANTHER" id="PTHR12592">
    <property type="entry name" value="ATP-DEPENDENT (S)-NAD(P)H-HYDRATE DEHYDRATASE FAMILY MEMBER"/>
    <property type="match status" value="1"/>
</dbReference>
<feature type="binding site" evidence="17">
    <location>
        <position position="298"/>
    </location>
    <ligand>
        <name>(6S)-NADPHX</name>
        <dbReference type="ChEBI" id="CHEBI:64076"/>
    </ligand>
</feature>
<comment type="catalytic activity">
    <reaction evidence="1 18 19">
        <text>(6R)-NADHX = (6S)-NADHX</text>
        <dbReference type="Rhea" id="RHEA:32215"/>
        <dbReference type="ChEBI" id="CHEBI:64074"/>
        <dbReference type="ChEBI" id="CHEBI:64075"/>
        <dbReference type="EC" id="5.1.99.6"/>
    </reaction>
</comment>
<dbReference type="Gene3D" id="3.40.1190.20">
    <property type="match status" value="1"/>
</dbReference>
<feature type="binding site" evidence="17">
    <location>
        <begin position="382"/>
        <end position="386"/>
    </location>
    <ligand>
        <name>AMP</name>
        <dbReference type="ChEBI" id="CHEBI:456215"/>
    </ligand>
</feature>
<dbReference type="Pfam" id="PF03853">
    <property type="entry name" value="YjeF_N"/>
    <property type="match status" value="1"/>
</dbReference>
<keyword evidence="23" id="KW-1185">Reference proteome</keyword>
<dbReference type="HAMAP" id="MF_01965">
    <property type="entry name" value="NADHX_dehydratase"/>
    <property type="match status" value="1"/>
</dbReference>
<evidence type="ECO:0000256" key="18">
    <source>
        <dbReference type="HAMAP-Rule" id="MF_01966"/>
    </source>
</evidence>
<keyword evidence="10 17" id="KW-0520">NAD</keyword>
<dbReference type="Pfam" id="PF01256">
    <property type="entry name" value="Carb_kinase"/>
    <property type="match status" value="1"/>
</dbReference>
<dbReference type="InterPro" id="IPR029056">
    <property type="entry name" value="Ribokinase-like"/>
</dbReference>
<feature type="binding site" evidence="18">
    <location>
        <position position="119"/>
    </location>
    <ligand>
        <name>K(+)</name>
        <dbReference type="ChEBI" id="CHEBI:29103"/>
    </ligand>
</feature>
<keyword evidence="9 18" id="KW-0630">Potassium</keyword>
<comment type="function">
    <text evidence="14 19">Bifunctional enzyme that catalyzes the epimerization of the S- and R-forms of NAD(P)HX and the dehydration of the S-form of NAD(P)HX at the expense of ADP, which is converted to AMP. This allows the repair of both epimers of NAD(P)HX, a damaged form of NAD(P)H that is a result of enzymatic or heat-dependent hydration.</text>
</comment>
<feature type="binding site" evidence="17">
    <location>
        <position position="411"/>
    </location>
    <ligand>
        <name>AMP</name>
        <dbReference type="ChEBI" id="CHEBI:456215"/>
    </ligand>
</feature>
<dbReference type="NCBIfam" id="TIGR00196">
    <property type="entry name" value="yjeF_cterm"/>
    <property type="match status" value="1"/>
</dbReference>
<feature type="domain" description="YjeF N-terminal" evidence="21">
    <location>
        <begin position="10"/>
        <end position="205"/>
    </location>
</feature>
<keyword evidence="5 18" id="KW-0479">Metal-binding</keyword>
<evidence type="ECO:0000256" key="17">
    <source>
        <dbReference type="HAMAP-Rule" id="MF_01965"/>
    </source>
</evidence>
<comment type="similarity">
    <text evidence="3 19">In the N-terminal section; belongs to the NnrE/AIBP family.</text>
</comment>
<dbReference type="SUPFAM" id="SSF53613">
    <property type="entry name" value="Ribokinase-like"/>
    <property type="match status" value="1"/>
</dbReference>
<evidence type="ECO:0000256" key="9">
    <source>
        <dbReference type="ARBA" id="ARBA00022958"/>
    </source>
</evidence>
<dbReference type="EC" id="5.1.99.6" evidence="19"/>
<keyword evidence="8 17" id="KW-0521">NADP</keyword>